<comment type="caution">
    <text evidence="1">The sequence shown here is derived from an EMBL/GenBank/DDBJ whole genome shotgun (WGS) entry which is preliminary data.</text>
</comment>
<evidence type="ECO:0000313" key="2">
    <source>
        <dbReference type="Proteomes" id="UP000588647"/>
    </source>
</evidence>
<protein>
    <submittedName>
        <fullName evidence="1">Uncharacterized protein</fullName>
    </submittedName>
</protein>
<proteinExistence type="predicted"/>
<reference evidence="1 2" key="1">
    <citation type="submission" date="2020-08" db="EMBL/GenBank/DDBJ databases">
        <title>Genomic Encyclopedia of Type Strains, Phase IV (KMG-IV): sequencing the most valuable type-strain genomes for metagenomic binning, comparative biology and taxonomic classification.</title>
        <authorList>
            <person name="Goeker M."/>
        </authorList>
    </citation>
    <scope>NUCLEOTIDE SEQUENCE [LARGE SCALE GENOMIC DNA]</scope>
    <source>
        <strain evidence="1 2">DSM 103570</strain>
    </source>
</reference>
<name>A0A7W6HCA2_9HYPH</name>
<organism evidence="1 2">
    <name type="scientific">Aurantimonas endophytica</name>
    <dbReference type="NCBI Taxonomy" id="1522175"/>
    <lineage>
        <taxon>Bacteria</taxon>
        <taxon>Pseudomonadati</taxon>
        <taxon>Pseudomonadota</taxon>
        <taxon>Alphaproteobacteria</taxon>
        <taxon>Hyphomicrobiales</taxon>
        <taxon>Aurantimonadaceae</taxon>
        <taxon>Aurantimonas</taxon>
    </lineage>
</organism>
<dbReference type="RefSeq" id="WP_183206938.1">
    <property type="nucleotide sequence ID" value="NZ_JAAAMM010000001.1"/>
</dbReference>
<gene>
    <name evidence="1" type="ORF">GGR03_001544</name>
</gene>
<dbReference type="Proteomes" id="UP000588647">
    <property type="component" value="Unassembled WGS sequence"/>
</dbReference>
<accession>A0A7W6HCA2</accession>
<evidence type="ECO:0000313" key="1">
    <source>
        <dbReference type="EMBL" id="MBB4002497.1"/>
    </source>
</evidence>
<dbReference type="AlphaFoldDB" id="A0A7W6HCA2"/>
<keyword evidence="2" id="KW-1185">Reference proteome</keyword>
<dbReference type="EMBL" id="JACIEM010000001">
    <property type="protein sequence ID" value="MBB4002497.1"/>
    <property type="molecule type" value="Genomic_DNA"/>
</dbReference>
<sequence length="118" mass="12636">MTTSTLPDLLKTLSREIGALADTTEALHELVCHDCSIRDASYVQAVQSIDRAQQTLDNLSVFLGTLGEHVSDDCAVSLTAALDTVRLTELKHRLAVPQASEGAGRLIPATVGEMELFS</sequence>